<feature type="transmembrane region" description="Helical" evidence="1">
    <location>
        <begin position="15"/>
        <end position="39"/>
    </location>
</feature>
<name>A0A480A989_9CYAN</name>
<evidence type="ECO:0000256" key="1">
    <source>
        <dbReference type="SAM" id="Phobius"/>
    </source>
</evidence>
<sequence>MPTLLDILTLADVELAVILALPIFTPPLALLELPINVILPALEVMARLLKIPSAIPLVLVLLPVNVIFPLSVDTLPSTLIPLAALPLPADVPVNVILPILEVMA</sequence>
<organism evidence="2 3">
    <name type="scientific">Sphaerospermopsis reniformis</name>
    <dbReference type="NCBI Taxonomy" id="531300"/>
    <lineage>
        <taxon>Bacteria</taxon>
        <taxon>Bacillati</taxon>
        <taxon>Cyanobacteriota</taxon>
        <taxon>Cyanophyceae</taxon>
        <taxon>Nostocales</taxon>
        <taxon>Aphanizomenonaceae</taxon>
        <taxon>Sphaerospermopsis</taxon>
    </lineage>
</organism>
<keyword evidence="1" id="KW-1133">Transmembrane helix</keyword>
<evidence type="ECO:0000313" key="2">
    <source>
        <dbReference type="EMBL" id="GCL38694.1"/>
    </source>
</evidence>
<dbReference type="AlphaFoldDB" id="A0A480A989"/>
<dbReference type="Proteomes" id="UP000300142">
    <property type="component" value="Unassembled WGS sequence"/>
</dbReference>
<protein>
    <submittedName>
        <fullName evidence="2">Uncharacterized protein</fullName>
    </submittedName>
</protein>
<gene>
    <name evidence="2" type="ORF">SR1949_38120</name>
</gene>
<accession>A0A480A989</accession>
<feature type="transmembrane region" description="Helical" evidence="1">
    <location>
        <begin position="51"/>
        <end position="72"/>
    </location>
</feature>
<comment type="caution">
    <text evidence="2">The sequence shown here is derived from an EMBL/GenBank/DDBJ whole genome shotgun (WGS) entry which is preliminary data.</text>
</comment>
<keyword evidence="1" id="KW-0812">Transmembrane</keyword>
<evidence type="ECO:0000313" key="3">
    <source>
        <dbReference type="Proteomes" id="UP000300142"/>
    </source>
</evidence>
<keyword evidence="3" id="KW-1185">Reference proteome</keyword>
<dbReference type="EMBL" id="BJCE01000164">
    <property type="protein sequence ID" value="GCL38694.1"/>
    <property type="molecule type" value="Genomic_DNA"/>
</dbReference>
<reference evidence="3" key="1">
    <citation type="submission" date="2019-02" db="EMBL/GenBank/DDBJ databases">
        <title>Draft genome sequence of Sphaerospermopsis reniformis NIES-1949.</title>
        <authorList>
            <person name="Yamaguchi H."/>
            <person name="Suzuki S."/>
            <person name="Kawachi M."/>
        </authorList>
    </citation>
    <scope>NUCLEOTIDE SEQUENCE [LARGE SCALE GENOMIC DNA]</scope>
    <source>
        <strain evidence="3">NIES-1949</strain>
    </source>
</reference>
<keyword evidence="1" id="KW-0472">Membrane</keyword>
<proteinExistence type="predicted"/>